<dbReference type="Pfam" id="PF01168">
    <property type="entry name" value="Ala_racemase_N"/>
    <property type="match status" value="1"/>
</dbReference>
<reference evidence="8" key="1">
    <citation type="submission" date="2024-07" db="EMBL/GenBank/DDBJ databases">
        <title>Complete genome sequence of Verrucomicrobiaceae bacterium NT6N.</title>
        <authorList>
            <person name="Huang C."/>
            <person name="Takami H."/>
            <person name="Hamasaki K."/>
        </authorList>
    </citation>
    <scope>NUCLEOTIDE SEQUENCE</scope>
    <source>
        <strain evidence="8">NT6N</strain>
    </source>
</reference>
<comment type="pathway">
    <text evidence="4">Amino-acid biosynthesis; D-alanine biosynthesis; D-alanine from L-alanine: step 1/1.</text>
</comment>
<dbReference type="Pfam" id="PF00842">
    <property type="entry name" value="Ala_racemase_C"/>
    <property type="match status" value="1"/>
</dbReference>
<evidence type="ECO:0000259" key="7">
    <source>
        <dbReference type="SMART" id="SM01005"/>
    </source>
</evidence>
<dbReference type="GO" id="GO:0030170">
    <property type="term" value="F:pyridoxal phosphate binding"/>
    <property type="evidence" value="ECO:0007669"/>
    <property type="project" value="UniProtKB-UniRule"/>
</dbReference>
<dbReference type="HAMAP" id="MF_01201">
    <property type="entry name" value="Ala_racemase"/>
    <property type="match status" value="1"/>
</dbReference>
<dbReference type="GO" id="GO:0030632">
    <property type="term" value="P:D-alanine biosynthetic process"/>
    <property type="evidence" value="ECO:0007669"/>
    <property type="project" value="UniProtKB-UniRule"/>
</dbReference>
<dbReference type="PANTHER" id="PTHR30511">
    <property type="entry name" value="ALANINE RACEMASE"/>
    <property type="match status" value="1"/>
</dbReference>
<feature type="active site" description="Proton acceptor; specific for L-alanine" evidence="4">
    <location>
        <position position="269"/>
    </location>
</feature>
<evidence type="ECO:0000256" key="6">
    <source>
        <dbReference type="PIRSR" id="PIRSR600821-52"/>
    </source>
</evidence>
<accession>A0AAT9FRI8</accession>
<comment type="similarity">
    <text evidence="4">Belongs to the alanine racemase family.</text>
</comment>
<dbReference type="SMART" id="SM01005">
    <property type="entry name" value="Ala_racemase_C"/>
    <property type="match status" value="1"/>
</dbReference>
<dbReference type="Gene3D" id="3.20.20.10">
    <property type="entry name" value="Alanine racemase"/>
    <property type="match status" value="1"/>
</dbReference>
<dbReference type="InterPro" id="IPR001608">
    <property type="entry name" value="Ala_racemase_N"/>
</dbReference>
<evidence type="ECO:0000256" key="4">
    <source>
        <dbReference type="HAMAP-Rule" id="MF_01201"/>
    </source>
</evidence>
<proteinExistence type="inferred from homology"/>
<dbReference type="InterPro" id="IPR011079">
    <property type="entry name" value="Ala_racemase_C"/>
</dbReference>
<dbReference type="InterPro" id="IPR029066">
    <property type="entry name" value="PLP-binding_barrel"/>
</dbReference>
<comment type="function">
    <text evidence="4">Catalyzes the interconversion of L-alanine and D-alanine. May also act on other amino acids.</text>
</comment>
<feature type="active site" description="Proton acceptor; specific for D-alanine" evidence="4">
    <location>
        <position position="42"/>
    </location>
</feature>
<evidence type="ECO:0000256" key="2">
    <source>
        <dbReference type="ARBA" id="ARBA00022898"/>
    </source>
</evidence>
<dbReference type="SUPFAM" id="SSF51419">
    <property type="entry name" value="PLP-binding barrel"/>
    <property type="match status" value="1"/>
</dbReference>
<dbReference type="Gene3D" id="2.40.37.10">
    <property type="entry name" value="Lyase, Ornithine Decarboxylase, Chain A, domain 1"/>
    <property type="match status" value="1"/>
</dbReference>
<sequence>MHGHSQTFPVSPPRAWAEVNLSHLRQNYAVSREKGDIMAVLKAGAYGHGIANIASALEQLPAAEAPVFLGVASVIEARRLAEAGIKTRIYLLGPTFPSEREEIVARRWTPCISSLAEARDFNRLVRENNAEPLPVHITVDTGMGRGGFLPDALLEKIGELEDFEHLYFEGIGSHLPSADEDEEFTRTQFEVFEVLLDKLDYDRFKFRHLANSAGLLGYQSASTNLYRPGLMLYGISPLPQFQDKLTPVLTLKSRVSLVRELPAGHGISYGRQTILEKDTLVATVGIGYGDGYPREISGNGASVFIRGKRCPLLGRVTMDQIMIDVSELPDCESGDEVELFGENILVSEVAERAGTISWAVLTGITPRVTRIYL</sequence>
<dbReference type="EC" id="5.1.1.1" evidence="4"/>
<protein>
    <recommendedName>
        <fullName evidence="4">Alanine racemase</fullName>
        <ecNumber evidence="4">5.1.1.1</ecNumber>
    </recommendedName>
</protein>
<keyword evidence="2 4" id="KW-0663">Pyridoxal phosphate</keyword>
<evidence type="ECO:0000256" key="5">
    <source>
        <dbReference type="PIRSR" id="PIRSR600821-50"/>
    </source>
</evidence>
<feature type="binding site" evidence="4 6">
    <location>
        <position position="318"/>
    </location>
    <ligand>
        <name>substrate</name>
    </ligand>
</feature>
<dbReference type="PANTHER" id="PTHR30511:SF0">
    <property type="entry name" value="ALANINE RACEMASE, CATABOLIC-RELATED"/>
    <property type="match status" value="1"/>
</dbReference>
<evidence type="ECO:0000256" key="3">
    <source>
        <dbReference type="ARBA" id="ARBA00023235"/>
    </source>
</evidence>
<dbReference type="KEGG" id="osu:NT6N_36280"/>
<evidence type="ECO:0000313" key="8">
    <source>
        <dbReference type="EMBL" id="BDS08588.1"/>
    </source>
</evidence>
<dbReference type="GO" id="GO:0008784">
    <property type="term" value="F:alanine racemase activity"/>
    <property type="evidence" value="ECO:0007669"/>
    <property type="project" value="UniProtKB-UniRule"/>
</dbReference>
<dbReference type="InterPro" id="IPR009006">
    <property type="entry name" value="Ala_racemase/Decarboxylase_C"/>
</dbReference>
<evidence type="ECO:0000256" key="1">
    <source>
        <dbReference type="ARBA" id="ARBA00001933"/>
    </source>
</evidence>
<feature type="domain" description="Alanine racemase C-terminal" evidence="7">
    <location>
        <begin position="248"/>
        <end position="373"/>
    </location>
</feature>
<dbReference type="CDD" id="cd00430">
    <property type="entry name" value="PLPDE_III_AR"/>
    <property type="match status" value="1"/>
</dbReference>
<dbReference type="SUPFAM" id="SSF50621">
    <property type="entry name" value="Alanine racemase C-terminal domain-like"/>
    <property type="match status" value="1"/>
</dbReference>
<dbReference type="NCBIfam" id="TIGR00492">
    <property type="entry name" value="alr"/>
    <property type="match status" value="1"/>
</dbReference>
<organism evidence="8">
    <name type="scientific">Oceaniferula spumae</name>
    <dbReference type="NCBI Taxonomy" id="2979115"/>
    <lineage>
        <taxon>Bacteria</taxon>
        <taxon>Pseudomonadati</taxon>
        <taxon>Verrucomicrobiota</taxon>
        <taxon>Verrucomicrobiia</taxon>
        <taxon>Verrucomicrobiales</taxon>
        <taxon>Verrucomicrobiaceae</taxon>
        <taxon>Oceaniferula</taxon>
    </lineage>
</organism>
<comment type="cofactor">
    <cofactor evidence="1 4 5">
        <name>pyridoxal 5'-phosphate</name>
        <dbReference type="ChEBI" id="CHEBI:597326"/>
    </cofactor>
</comment>
<dbReference type="GO" id="GO:0005829">
    <property type="term" value="C:cytosol"/>
    <property type="evidence" value="ECO:0007669"/>
    <property type="project" value="TreeGrafter"/>
</dbReference>
<feature type="modified residue" description="N6-(pyridoxal phosphate)lysine" evidence="4 5">
    <location>
        <position position="42"/>
    </location>
</feature>
<dbReference type="InterPro" id="IPR000821">
    <property type="entry name" value="Ala_racemase"/>
</dbReference>
<feature type="binding site" evidence="4 6">
    <location>
        <position position="145"/>
    </location>
    <ligand>
        <name>substrate</name>
    </ligand>
</feature>
<name>A0AAT9FRI8_9BACT</name>
<dbReference type="EMBL" id="AP026866">
    <property type="protein sequence ID" value="BDS08588.1"/>
    <property type="molecule type" value="Genomic_DNA"/>
</dbReference>
<comment type="catalytic activity">
    <reaction evidence="4">
        <text>L-alanine = D-alanine</text>
        <dbReference type="Rhea" id="RHEA:20249"/>
        <dbReference type="ChEBI" id="CHEBI:57416"/>
        <dbReference type="ChEBI" id="CHEBI:57972"/>
        <dbReference type="EC" id="5.1.1.1"/>
    </reaction>
</comment>
<dbReference type="AlphaFoldDB" id="A0AAT9FRI8"/>
<dbReference type="PRINTS" id="PR00992">
    <property type="entry name" value="ALARACEMASE"/>
</dbReference>
<keyword evidence="3 4" id="KW-0413">Isomerase</keyword>
<gene>
    <name evidence="8" type="ORF">NT6N_36280</name>
</gene>